<feature type="transmembrane region" description="Helical" evidence="2">
    <location>
        <begin position="360"/>
        <end position="381"/>
    </location>
</feature>
<accession>A0AB38TTS0</accession>
<dbReference type="Pfam" id="PF22564">
    <property type="entry name" value="HAAS"/>
    <property type="match status" value="1"/>
</dbReference>
<keyword evidence="2" id="KW-1133">Transmembrane helix</keyword>
<dbReference type="RefSeq" id="WP_126242029.1">
    <property type="nucleotide sequence ID" value="NZ_CADEQC010000002.1"/>
</dbReference>
<sequence>MTQDAFIEQLRHELRSLPKHVVDEIVADYREYIGDALAAGRSEPEVVAALGDPAKLARELRAQANFRQWETRRSFGNLMRVFASIAGLGLLQLLLLVPFMFYLLLLTGAYALSAGLFAAGLAIVLMLGSHHLFGWPSTDFIPFSIEAGSDNGKTGAKAAAGRDVDEDDVDDVDEKAAATSAPLAAPAPEAPKAPQAGTAATSAEALLAHLNVPDLRVDGERFVLRPQAGTHVSIVTTRGPFELSNRDGRLHVETVGGSRALFTVEGDSWSIRRIDVVALDLSNKQGDKVSAARVGGKPESMAWDIRDRDASMSFVEGDQPHLSLKSGEDSIEIDRNHVALGSGKDRLVIVGSHGERIGTLLYGFAMLIGGLLGLWLCLLLTRATWRGLVRYVRRQAERITERLDTGAA</sequence>
<proteinExistence type="predicted"/>
<reference evidence="3" key="1">
    <citation type="submission" date="2022-09" db="EMBL/GenBank/DDBJ databases">
        <title>Genomic of Burkholderia gladioli.</title>
        <authorList>
            <person name="Wu H."/>
        </authorList>
    </citation>
    <scope>NUCLEOTIDE SEQUENCE</scope>
    <source>
        <strain evidence="3">ZN-S4</strain>
    </source>
</reference>
<name>A0AB38TTS0_BURGA</name>
<dbReference type="AlphaFoldDB" id="A0AB38TTS0"/>
<keyword evidence="2" id="KW-0812">Transmembrane</keyword>
<evidence type="ECO:0000256" key="2">
    <source>
        <dbReference type="SAM" id="Phobius"/>
    </source>
</evidence>
<organism evidence="3 4">
    <name type="scientific">Burkholderia gladioli</name>
    <name type="common">Pseudomonas marginata</name>
    <name type="synonym">Phytomonas marginata</name>
    <dbReference type="NCBI Taxonomy" id="28095"/>
    <lineage>
        <taxon>Bacteria</taxon>
        <taxon>Pseudomonadati</taxon>
        <taxon>Pseudomonadota</taxon>
        <taxon>Betaproteobacteria</taxon>
        <taxon>Burkholderiales</taxon>
        <taxon>Burkholderiaceae</taxon>
        <taxon>Burkholderia</taxon>
    </lineage>
</organism>
<dbReference type="EMBL" id="CP104214">
    <property type="protein sequence ID" value="UWX70972.1"/>
    <property type="molecule type" value="Genomic_DNA"/>
</dbReference>
<protein>
    <submittedName>
        <fullName evidence="3">DUF1700 domain-containing protein</fullName>
    </submittedName>
</protein>
<evidence type="ECO:0000313" key="3">
    <source>
        <dbReference type="EMBL" id="UWX70972.1"/>
    </source>
</evidence>
<feature type="transmembrane region" description="Helical" evidence="2">
    <location>
        <begin position="109"/>
        <end position="128"/>
    </location>
</feature>
<feature type="transmembrane region" description="Helical" evidence="2">
    <location>
        <begin position="81"/>
        <end position="103"/>
    </location>
</feature>
<evidence type="ECO:0000313" key="4">
    <source>
        <dbReference type="Proteomes" id="UP001059745"/>
    </source>
</evidence>
<feature type="region of interest" description="Disordered" evidence="1">
    <location>
        <begin position="152"/>
        <end position="172"/>
    </location>
</feature>
<evidence type="ECO:0000256" key="1">
    <source>
        <dbReference type="SAM" id="MobiDB-lite"/>
    </source>
</evidence>
<dbReference type="Proteomes" id="UP001059745">
    <property type="component" value="Chromosome 1"/>
</dbReference>
<keyword evidence="2" id="KW-0472">Membrane</keyword>
<gene>
    <name evidence="3" type="ORF">NYZ96_04155</name>
</gene>